<dbReference type="GO" id="GO:0050661">
    <property type="term" value="F:NADP binding"/>
    <property type="evidence" value="ECO:0007669"/>
    <property type="project" value="InterPro"/>
</dbReference>
<dbReference type="Gene3D" id="3.40.50.720">
    <property type="entry name" value="NAD(P)-binding Rossmann-like Domain"/>
    <property type="match status" value="1"/>
</dbReference>
<dbReference type="PANTHER" id="PTHR43060:SF15">
    <property type="entry name" value="3-HYDROXYISOBUTYRATE DEHYDROGENASE-LIKE 1, MITOCHONDRIAL-RELATED"/>
    <property type="match status" value="1"/>
</dbReference>
<dbReference type="Pfam" id="PF01261">
    <property type="entry name" value="AP_endonuc_2"/>
    <property type="match status" value="1"/>
</dbReference>
<protein>
    <submittedName>
        <fullName evidence="5">2-hydroxy-3-oxopropionate reductase</fullName>
    </submittedName>
</protein>
<dbReference type="InterPro" id="IPR029154">
    <property type="entry name" value="HIBADH-like_NADP-bd"/>
</dbReference>
<dbReference type="Pfam" id="PF14833">
    <property type="entry name" value="NAD_binding_11"/>
    <property type="match status" value="1"/>
</dbReference>
<dbReference type="InterPro" id="IPR013022">
    <property type="entry name" value="Xyl_isomerase-like_TIM-brl"/>
</dbReference>
<feature type="domain" description="3-hydroxyisobutyrate dehydrogenase-like NAD-binding" evidence="4">
    <location>
        <begin position="456"/>
        <end position="575"/>
    </location>
</feature>
<dbReference type="PROSITE" id="PS00895">
    <property type="entry name" value="3_HYDROXYISOBUT_DH"/>
    <property type="match status" value="1"/>
</dbReference>
<dbReference type="GO" id="GO:0016054">
    <property type="term" value="P:organic acid catabolic process"/>
    <property type="evidence" value="ECO:0007669"/>
    <property type="project" value="UniProtKB-ARBA"/>
</dbReference>
<evidence type="ECO:0000313" key="6">
    <source>
        <dbReference type="Proteomes" id="UP000184440"/>
    </source>
</evidence>
<evidence type="ECO:0000259" key="4">
    <source>
        <dbReference type="Pfam" id="PF14833"/>
    </source>
</evidence>
<keyword evidence="6" id="KW-1185">Reference proteome</keyword>
<dbReference type="Gene3D" id="1.10.1040.10">
    <property type="entry name" value="N-(1-d-carboxylethyl)-l-norvaline Dehydrogenase, domain 2"/>
    <property type="match status" value="1"/>
</dbReference>
<evidence type="ECO:0000259" key="3">
    <source>
        <dbReference type="Pfam" id="PF03446"/>
    </source>
</evidence>
<reference evidence="5 6" key="1">
    <citation type="submission" date="2016-11" db="EMBL/GenBank/DDBJ databases">
        <authorList>
            <person name="Jaros S."/>
            <person name="Januszkiewicz K."/>
            <person name="Wedrychowicz H."/>
        </authorList>
    </citation>
    <scope>NUCLEOTIDE SEQUENCE [LARGE SCALE GENOMIC DNA]</scope>
    <source>
        <strain evidence="5 6">DSM 46144</strain>
    </source>
</reference>
<dbReference type="AlphaFoldDB" id="A0A1M7RLH7"/>
<dbReference type="SUPFAM" id="SSF51658">
    <property type="entry name" value="Xylose isomerase-like"/>
    <property type="match status" value="1"/>
</dbReference>
<dbReference type="InterPro" id="IPR002204">
    <property type="entry name" value="3-OH-isobutyrate_DH-rel_CS"/>
</dbReference>
<name>A0A1M7RLH7_9ACTN</name>
<evidence type="ECO:0000256" key="1">
    <source>
        <dbReference type="ARBA" id="ARBA00009080"/>
    </source>
</evidence>
<dbReference type="PANTHER" id="PTHR43060">
    <property type="entry name" value="3-HYDROXYISOBUTYRATE DEHYDROGENASE-LIKE 1, MITOCHONDRIAL-RELATED"/>
    <property type="match status" value="1"/>
</dbReference>
<dbReference type="InterPro" id="IPR013328">
    <property type="entry name" value="6PGD_dom2"/>
</dbReference>
<dbReference type="SUPFAM" id="SSF51735">
    <property type="entry name" value="NAD(P)-binding Rossmann-fold domains"/>
    <property type="match status" value="1"/>
</dbReference>
<dbReference type="SUPFAM" id="SSF48179">
    <property type="entry name" value="6-phosphogluconate dehydrogenase C-terminal domain-like"/>
    <property type="match status" value="1"/>
</dbReference>
<dbReference type="Proteomes" id="UP000184440">
    <property type="component" value="Unassembled WGS sequence"/>
</dbReference>
<organism evidence="5 6">
    <name type="scientific">Cryptosporangium aurantiacum</name>
    <dbReference type="NCBI Taxonomy" id="134849"/>
    <lineage>
        <taxon>Bacteria</taxon>
        <taxon>Bacillati</taxon>
        <taxon>Actinomycetota</taxon>
        <taxon>Actinomycetes</taxon>
        <taxon>Cryptosporangiales</taxon>
        <taxon>Cryptosporangiaceae</taxon>
        <taxon>Cryptosporangium</taxon>
    </lineage>
</organism>
<proteinExistence type="inferred from homology"/>
<dbReference type="InterPro" id="IPR036237">
    <property type="entry name" value="Xyl_isomerase-like_sf"/>
</dbReference>
<dbReference type="Pfam" id="PF03446">
    <property type="entry name" value="NAD_binding_2"/>
    <property type="match status" value="1"/>
</dbReference>
<dbReference type="InterPro" id="IPR008927">
    <property type="entry name" value="6-PGluconate_DH-like_C_sf"/>
</dbReference>
<dbReference type="GO" id="GO:0051287">
    <property type="term" value="F:NAD binding"/>
    <property type="evidence" value="ECO:0007669"/>
    <property type="project" value="InterPro"/>
</dbReference>
<comment type="similarity">
    <text evidence="1">Belongs to the HIBADH-related family.</text>
</comment>
<feature type="domain" description="Xylose isomerase-like TIM barrel" evidence="2">
    <location>
        <begin position="25"/>
        <end position="262"/>
    </location>
</feature>
<dbReference type="STRING" id="134849.SAMN05443668_12050"/>
<dbReference type="Gene3D" id="3.20.20.150">
    <property type="entry name" value="Divalent-metal-dependent TIM barrel enzymes"/>
    <property type="match status" value="1"/>
</dbReference>
<gene>
    <name evidence="5" type="ORF">SAMN05443668_12050</name>
</gene>
<accession>A0A1M7RLH7</accession>
<dbReference type="InterPro" id="IPR036291">
    <property type="entry name" value="NAD(P)-bd_dom_sf"/>
</dbReference>
<evidence type="ECO:0000313" key="5">
    <source>
        <dbReference type="EMBL" id="SHN47094.1"/>
    </source>
</evidence>
<evidence type="ECO:0000259" key="2">
    <source>
        <dbReference type="Pfam" id="PF01261"/>
    </source>
</evidence>
<sequence length="584" mass="61386">MTELLRYDVNLSILFTELPLLERPAAARRSGFDAVEFWWPFTDAVPSDAEAERFVRAIRDAGVQLVGLNFFAGDLAGGDRGVLSWPGRTGEFLDSVNAAVAIGAQLGCRRFNALYGNRLDGVDPAEQDDVATEALMLAAHAAARIDGEVLIEPLSGAPRYPLRTAADALGVFDRLPGRSNLRLLADLYHLAVNNDDLDALVEQHVARIGHVQIADAPGRHQPGSGTLPLRRYLDRLSANGYRGWVGLEYAPEGPSADSFDWLPCEQRASAEQIAFARAGGLPNAIRPEVSAPRGARTIGFLGLGVMGAPMSRHLVAAGHTVTGYDVNAAAVEAFVADGGAGAGSVADAVRGADVVITMLPNHPQVEEVADEVLAVVRPGTLWIDMSTIRPETSVAVAERGAEQRVRVLDAPVSGGQAGAQQATLSIMVGGDEADVADARPILDTLGTTVRHVGGHGAGQVVKAANQLVVAGIYALVSEAIVLLEGAKVDPKTGLDVLAGGLAANRILDLKRESMIAREFAPGFRIDLHHKDMTIVLDAARRAGVALPVTGLVAQLVAAGRAMGYGSLDHSALLKVVEALSGQEH</sequence>
<feature type="domain" description="6-phosphogluconate dehydrogenase NADP-binding" evidence="3">
    <location>
        <begin position="297"/>
        <end position="453"/>
    </location>
</feature>
<dbReference type="EMBL" id="FRCS01000020">
    <property type="protein sequence ID" value="SHN47094.1"/>
    <property type="molecule type" value="Genomic_DNA"/>
</dbReference>
<dbReference type="InterPro" id="IPR006115">
    <property type="entry name" value="6PGDH_NADP-bd"/>
</dbReference>
<dbReference type="GO" id="GO:0016491">
    <property type="term" value="F:oxidoreductase activity"/>
    <property type="evidence" value="ECO:0007669"/>
    <property type="project" value="InterPro"/>
</dbReference>